<feature type="domain" description="ERAP1-like C-terminal" evidence="14">
    <location>
        <begin position="551"/>
        <end position="869"/>
    </location>
</feature>
<dbReference type="RefSeq" id="WP_135621526.1">
    <property type="nucleotide sequence ID" value="NZ_RQGD01000005.1"/>
</dbReference>
<feature type="domain" description="Peptidase M1 membrane alanine aminopeptidase" evidence="13">
    <location>
        <begin position="255"/>
        <end position="466"/>
    </location>
</feature>
<comment type="cofactor">
    <cofactor evidence="2">
        <name>Zn(2+)</name>
        <dbReference type="ChEBI" id="CHEBI:29105"/>
    </cofactor>
</comment>
<evidence type="ECO:0000256" key="6">
    <source>
        <dbReference type="ARBA" id="ARBA00022438"/>
    </source>
</evidence>
<dbReference type="AlphaFoldDB" id="A0A4R9KAP0"/>
<dbReference type="SUPFAM" id="SSF63737">
    <property type="entry name" value="Leukotriene A4 hydrolase N-terminal domain"/>
    <property type="match status" value="1"/>
</dbReference>
<keyword evidence="8" id="KW-0479">Metal-binding</keyword>
<dbReference type="GO" id="GO:0005615">
    <property type="term" value="C:extracellular space"/>
    <property type="evidence" value="ECO:0007669"/>
    <property type="project" value="TreeGrafter"/>
</dbReference>
<comment type="caution">
    <text evidence="16">The sequence shown here is derived from an EMBL/GenBank/DDBJ whole genome shotgun (WGS) entry which is preliminary data.</text>
</comment>
<sequence length="885" mass="103497">MKRVLYLPFLLFAISFLISCNSQNNEYHLTQKEAEYRASLLSNIHYNLKINLSTEDFFEGNVEISFDVWKSEKLRLDYFQGEVQSVVLNEEHQLDNIDHTNGFLIIPAQDIKKGNNKIKINFKTPYARTGNGLHKFTDPDDKEIYIYSQFEAFHANKMFPCFDQPDLKATFQLTVEAPKSWKVISSNNQSSILLSTNNPNSIHTFPKTEKFSSYVFSLHAGPYQVFEDSYNSIPLKLYVRRSLAKYINPRDWFQFTKEGFAFYEGYFDFAYPFSKYDQIIVPEFNFGAMENVGAVTFSERFVSRGPMTRAQRENLSDVILHELAHMWFGNLVTMKWWNGLWLNESFATYMASLAQERNSEFHETWETFFEKMKQWAYDEDSFSTNHPIEAKVENTEEAFTQFDGITYGKGASVLKQLVFFIGETNFQNGVRTYLKRYAYSNSTLKDFLFELELASGISLRKWSKDWLETKGTNEIEFVSECSDRFLKWKVIQSKPGMENKFRDHKINIGIYKFDANQKNDSLPALVYDSFPIIYTGRATSYVQEVKDCPDFILVNAEDQDFVTWKWKDVDLEKVKYILKYDTNSFRKLMLWNALAQQIELGEITFEDFYKTATEIIPGEESSKLKKWILANLSSDRGYSYFTSRFWFPNEKRDIDIKKLSTFLWEGLSQEKPQTDLQKYWFSAFLDSTFLKEDQERLWNLFIGKTNIIGLKLDQDQRWSILIKLSSLGYKSDEFRTSIETEKKIDTSSRGTNSALSVEATSPSIEIKTKWFKELVNPKSSSHSTATLRSVAYQLFPVYQKELQLPFFKLYLEALDKFDKIDDENYLDGFAKSLTPDFCSAESKHLLSKFVNSHSKLPASIKKTLKKQIDLEERCILMKKKNLSLK</sequence>
<dbReference type="Gene3D" id="2.60.40.1730">
    <property type="entry name" value="tricorn interacting facor f3 domain"/>
    <property type="match status" value="1"/>
</dbReference>
<dbReference type="Pfam" id="PF01433">
    <property type="entry name" value="Peptidase_M1"/>
    <property type="match status" value="1"/>
</dbReference>
<dbReference type="EMBL" id="RQGD01000005">
    <property type="protein sequence ID" value="TGL63106.1"/>
    <property type="molecule type" value="Genomic_DNA"/>
</dbReference>
<dbReference type="InterPro" id="IPR045357">
    <property type="entry name" value="Aminopeptidase_N-like_N"/>
</dbReference>
<evidence type="ECO:0000256" key="9">
    <source>
        <dbReference type="ARBA" id="ARBA00022801"/>
    </source>
</evidence>
<dbReference type="Proteomes" id="UP000297693">
    <property type="component" value="Unassembled WGS sequence"/>
</dbReference>
<protein>
    <recommendedName>
        <fullName evidence="5">Aminopeptidase N</fullName>
        <ecNumber evidence="4">3.4.11.2</ecNumber>
    </recommendedName>
</protein>
<keyword evidence="11" id="KW-0482">Metalloprotease</keyword>
<dbReference type="GO" id="GO:0008270">
    <property type="term" value="F:zinc ion binding"/>
    <property type="evidence" value="ECO:0007669"/>
    <property type="project" value="InterPro"/>
</dbReference>
<dbReference type="Gene3D" id="1.10.390.10">
    <property type="entry name" value="Neutral Protease Domain 2"/>
    <property type="match status" value="1"/>
</dbReference>
<keyword evidence="6 16" id="KW-0031">Aminopeptidase</keyword>
<evidence type="ECO:0000313" key="16">
    <source>
        <dbReference type="EMBL" id="TGL63106.1"/>
    </source>
</evidence>
<evidence type="ECO:0000256" key="12">
    <source>
        <dbReference type="SAM" id="SignalP"/>
    </source>
</evidence>
<evidence type="ECO:0000259" key="15">
    <source>
        <dbReference type="Pfam" id="PF17900"/>
    </source>
</evidence>
<keyword evidence="9 16" id="KW-0378">Hydrolase</keyword>
<dbReference type="GO" id="GO:0005737">
    <property type="term" value="C:cytoplasm"/>
    <property type="evidence" value="ECO:0007669"/>
    <property type="project" value="TreeGrafter"/>
</dbReference>
<evidence type="ECO:0000256" key="7">
    <source>
        <dbReference type="ARBA" id="ARBA00022670"/>
    </source>
</evidence>
<dbReference type="InterPro" id="IPR001930">
    <property type="entry name" value="Peptidase_M1"/>
</dbReference>
<feature type="domain" description="Aminopeptidase N-like N-terminal" evidence="15">
    <location>
        <begin position="44"/>
        <end position="215"/>
    </location>
</feature>
<evidence type="ECO:0000256" key="5">
    <source>
        <dbReference type="ARBA" id="ARBA00015611"/>
    </source>
</evidence>
<name>A0A4R9KAP0_9LEPT</name>
<proteinExistence type="inferred from homology"/>
<dbReference type="InterPro" id="IPR050344">
    <property type="entry name" value="Peptidase_M1_aminopeptidases"/>
</dbReference>
<comment type="similarity">
    <text evidence="3">Belongs to the peptidase M1 family.</text>
</comment>
<dbReference type="FunFam" id="2.60.40.1730:FF:000010">
    <property type="entry name" value="Putative aminopeptidase N"/>
    <property type="match status" value="1"/>
</dbReference>
<dbReference type="InterPro" id="IPR027268">
    <property type="entry name" value="Peptidase_M4/M1_CTD_sf"/>
</dbReference>
<dbReference type="GO" id="GO:0006508">
    <property type="term" value="P:proteolysis"/>
    <property type="evidence" value="ECO:0007669"/>
    <property type="project" value="UniProtKB-KW"/>
</dbReference>
<evidence type="ECO:0000256" key="4">
    <source>
        <dbReference type="ARBA" id="ARBA00012564"/>
    </source>
</evidence>
<keyword evidence="12" id="KW-0732">Signal</keyword>
<dbReference type="PRINTS" id="PR00756">
    <property type="entry name" value="ALADIPTASE"/>
</dbReference>
<dbReference type="InterPro" id="IPR014782">
    <property type="entry name" value="Peptidase_M1_dom"/>
</dbReference>
<keyword evidence="7" id="KW-0645">Protease</keyword>
<dbReference type="FunFam" id="1.10.390.10:FF:000006">
    <property type="entry name" value="Puromycin-sensitive aminopeptidase"/>
    <property type="match status" value="1"/>
</dbReference>
<dbReference type="InterPro" id="IPR024571">
    <property type="entry name" value="ERAP1-like_C_dom"/>
</dbReference>
<dbReference type="CDD" id="cd09602">
    <property type="entry name" value="M1_APN"/>
    <property type="match status" value="1"/>
</dbReference>
<evidence type="ECO:0000256" key="2">
    <source>
        <dbReference type="ARBA" id="ARBA00001947"/>
    </source>
</evidence>
<dbReference type="GO" id="GO:0042277">
    <property type="term" value="F:peptide binding"/>
    <property type="evidence" value="ECO:0007669"/>
    <property type="project" value="TreeGrafter"/>
</dbReference>
<dbReference type="GO" id="GO:0070006">
    <property type="term" value="F:metalloaminopeptidase activity"/>
    <property type="evidence" value="ECO:0007669"/>
    <property type="project" value="TreeGrafter"/>
</dbReference>
<dbReference type="InterPro" id="IPR042097">
    <property type="entry name" value="Aminopeptidase_N-like_N_sf"/>
</dbReference>
<keyword evidence="10" id="KW-0862">Zinc</keyword>
<dbReference type="SUPFAM" id="SSF55486">
    <property type="entry name" value="Metalloproteases ('zincins'), catalytic domain"/>
    <property type="match status" value="1"/>
</dbReference>
<dbReference type="Pfam" id="PF17900">
    <property type="entry name" value="Peptidase_M1_N"/>
    <property type="match status" value="1"/>
</dbReference>
<keyword evidence="17" id="KW-1185">Reference proteome</keyword>
<dbReference type="InterPro" id="IPR012778">
    <property type="entry name" value="Pept_M1_aminopeptidase"/>
</dbReference>
<dbReference type="PANTHER" id="PTHR11533:SF174">
    <property type="entry name" value="PUROMYCIN-SENSITIVE AMINOPEPTIDASE-RELATED"/>
    <property type="match status" value="1"/>
</dbReference>
<comment type="catalytic activity">
    <reaction evidence="1">
        <text>Release of an N-terminal amino acid, Xaa-|-Yaa- from a peptide, amide or arylamide. Xaa is preferably Ala, but may be most amino acids including Pro (slow action). When a terminal hydrophobic residue is followed by a prolyl residue, the two may be released as an intact Xaa-Pro dipeptide.</text>
        <dbReference type="EC" id="3.4.11.2"/>
    </reaction>
</comment>
<dbReference type="EC" id="3.4.11.2" evidence="4"/>
<accession>A0A4R9KAP0</accession>
<evidence type="ECO:0000313" key="17">
    <source>
        <dbReference type="Proteomes" id="UP000297693"/>
    </source>
</evidence>
<organism evidence="16 17">
    <name type="scientific">Leptospira ognonensis</name>
    <dbReference type="NCBI Taxonomy" id="2484945"/>
    <lineage>
        <taxon>Bacteria</taxon>
        <taxon>Pseudomonadati</taxon>
        <taxon>Spirochaetota</taxon>
        <taxon>Spirochaetia</taxon>
        <taxon>Leptospirales</taxon>
        <taxon>Leptospiraceae</taxon>
        <taxon>Leptospira</taxon>
    </lineage>
</organism>
<evidence type="ECO:0000259" key="13">
    <source>
        <dbReference type="Pfam" id="PF01433"/>
    </source>
</evidence>
<dbReference type="GO" id="GO:0043171">
    <property type="term" value="P:peptide catabolic process"/>
    <property type="evidence" value="ECO:0007669"/>
    <property type="project" value="TreeGrafter"/>
</dbReference>
<evidence type="ECO:0000256" key="10">
    <source>
        <dbReference type="ARBA" id="ARBA00022833"/>
    </source>
</evidence>
<dbReference type="PANTHER" id="PTHR11533">
    <property type="entry name" value="PROTEASE M1 ZINC METALLOPROTEASE"/>
    <property type="match status" value="1"/>
</dbReference>
<evidence type="ECO:0000256" key="11">
    <source>
        <dbReference type="ARBA" id="ARBA00023049"/>
    </source>
</evidence>
<evidence type="ECO:0000256" key="8">
    <source>
        <dbReference type="ARBA" id="ARBA00022723"/>
    </source>
</evidence>
<dbReference type="NCBIfam" id="TIGR02412">
    <property type="entry name" value="pepN_strep_liv"/>
    <property type="match status" value="1"/>
</dbReference>
<dbReference type="Pfam" id="PF11838">
    <property type="entry name" value="ERAP1_C"/>
    <property type="match status" value="1"/>
</dbReference>
<evidence type="ECO:0000256" key="3">
    <source>
        <dbReference type="ARBA" id="ARBA00010136"/>
    </source>
</evidence>
<evidence type="ECO:0000256" key="1">
    <source>
        <dbReference type="ARBA" id="ARBA00000098"/>
    </source>
</evidence>
<gene>
    <name evidence="16" type="primary">pepN</name>
    <name evidence="16" type="ORF">EHQ58_01255</name>
</gene>
<feature type="chain" id="PRO_5020480986" description="Aminopeptidase N" evidence="12">
    <location>
        <begin position="25"/>
        <end position="885"/>
    </location>
</feature>
<dbReference type="PROSITE" id="PS51257">
    <property type="entry name" value="PROKAR_LIPOPROTEIN"/>
    <property type="match status" value="1"/>
</dbReference>
<dbReference type="GO" id="GO:0016020">
    <property type="term" value="C:membrane"/>
    <property type="evidence" value="ECO:0007669"/>
    <property type="project" value="TreeGrafter"/>
</dbReference>
<reference evidence="16" key="1">
    <citation type="journal article" date="2019" name="PLoS Negl. Trop. Dis.">
        <title>Revisiting the worldwide diversity of Leptospira species in the environment.</title>
        <authorList>
            <person name="Vincent A.T."/>
            <person name="Schiettekatte O."/>
            <person name="Bourhy P."/>
            <person name="Veyrier F.J."/>
            <person name="Picardeau M."/>
        </authorList>
    </citation>
    <scope>NUCLEOTIDE SEQUENCE [LARGE SCALE GENOMIC DNA]</scope>
    <source>
        <strain evidence="16">201702476</strain>
    </source>
</reference>
<evidence type="ECO:0000259" key="14">
    <source>
        <dbReference type="Pfam" id="PF11838"/>
    </source>
</evidence>
<dbReference type="OrthoDB" id="100605at2"/>
<dbReference type="GO" id="GO:0016285">
    <property type="term" value="F:alanyl aminopeptidase activity"/>
    <property type="evidence" value="ECO:0007669"/>
    <property type="project" value="UniProtKB-EC"/>
</dbReference>
<feature type="signal peptide" evidence="12">
    <location>
        <begin position="1"/>
        <end position="24"/>
    </location>
</feature>